<evidence type="ECO:0000313" key="2">
    <source>
        <dbReference type="Proteomes" id="UP000502345"/>
    </source>
</evidence>
<dbReference type="Proteomes" id="UP000502345">
    <property type="component" value="Chromosome"/>
</dbReference>
<dbReference type="AlphaFoldDB" id="A0A6G9D390"/>
<sequence>MAGSVIIASLTDDGEDRRAWLSITTASSCSQS</sequence>
<dbReference type="EMBL" id="CP050124">
    <property type="protein sequence ID" value="QIP43530.1"/>
    <property type="molecule type" value="Genomic_DNA"/>
</dbReference>
<organism evidence="1 2">
    <name type="scientific">Rhodococcus erythropolis</name>
    <name type="common">Arthrobacter picolinophilus</name>
    <dbReference type="NCBI Taxonomy" id="1833"/>
    <lineage>
        <taxon>Bacteria</taxon>
        <taxon>Bacillati</taxon>
        <taxon>Actinomycetota</taxon>
        <taxon>Actinomycetes</taxon>
        <taxon>Mycobacteriales</taxon>
        <taxon>Nocardiaceae</taxon>
        <taxon>Rhodococcus</taxon>
        <taxon>Rhodococcus erythropolis group</taxon>
    </lineage>
</organism>
<proteinExistence type="predicted"/>
<name>A0A6G9D390_RHOER</name>
<gene>
    <name evidence="1" type="ORF">G9444_6287</name>
</gene>
<accession>A0A6G9D390</accession>
<reference evidence="1 2" key="1">
    <citation type="submission" date="2020-03" db="EMBL/GenBank/DDBJ databases">
        <title>Screen low temperature-resistant strains for efficient degradation of petroleum hydrocarbons under the low temperature.</title>
        <authorList>
            <person name="Wang Y."/>
            <person name="Chen J."/>
        </authorList>
    </citation>
    <scope>NUCLEOTIDE SEQUENCE [LARGE SCALE GENOMIC DNA]</scope>
    <source>
        <strain evidence="1 2">KB1</strain>
    </source>
</reference>
<protein>
    <submittedName>
        <fullName evidence="1">Uncharacterized protein</fullName>
    </submittedName>
</protein>
<evidence type="ECO:0000313" key="1">
    <source>
        <dbReference type="EMBL" id="QIP43530.1"/>
    </source>
</evidence>